<feature type="transmembrane region" description="Helical" evidence="1">
    <location>
        <begin position="2746"/>
        <end position="2764"/>
    </location>
</feature>
<feature type="transmembrane region" description="Helical" evidence="1">
    <location>
        <begin position="2805"/>
        <end position="2830"/>
    </location>
</feature>
<accession>A4VEM3</accession>
<feature type="transmembrane region" description="Helical" evidence="1">
    <location>
        <begin position="2569"/>
        <end position="2598"/>
    </location>
</feature>
<feature type="transmembrane region" description="Helical" evidence="1">
    <location>
        <begin position="2720"/>
        <end position="2740"/>
    </location>
</feature>
<dbReference type="PANTHER" id="PTHR11319:SF35">
    <property type="entry name" value="OUTER MEMBRANE PROTEIN PMPC-RELATED"/>
    <property type="match status" value="1"/>
</dbReference>
<sequence>MVIMKSNPQIANDDIAIVFYNTQSIEIYNLISNKKYILQEAQENVQYYGIDKDDRNQIQISELHTLDSSGSIISWNINNGAKQKKVQIPNQLLNVSPYPCLNSEEKLVLTWNNNNIFVIDFSGSTQDIAVINKYQLPNNYEILNCQNDKSNRKMIIFQSNGDIYQYDIALNQFKILFTLNEFQALQSSFLSKNLITISYQKTSQQYLLVSFRQSQIIFSQILPTQATSVLVSSFEQYITVVGASNLFQVWDLQKIQKVYVPNFQNIYCDQRDANQTSISNSINFIYASINSLDQIVSVSKNYIFAYSLKEQKPIIFKNQNFGFSWLQAYISQNNIILYSEFSISIVDIKTSRFIYVTDYFQRQQSAYDVPIKIEVDPDLNRIIKIDRGGKIQYWSYFDDIMEKQIFVSGIFATFIIDKQLNKLVQQSLYTTTGNSILFVFDYRQGVLIDSIKNAFPESNLQNYYLHYDKTNGYLIGIIQTSQYMIYNFNSSPDHSLVFKGTFLPNAQTQGIALLLENQKQMFIYINGVLYLFNYFYSNGDYNTCIPFDGKNNNFNSFFFNFQKQILFNIQEQQIMKYNYSVKSLDLIQTISFYSGQSQSIYLIESLNIFLINKVSQVFIKNHITLQEQVIDFKQDNVKNLVFDEQKSILIILTSSFKLNILDLQTTALLNSIQIQPQLIIQVQINTDMQIVIISYDNGDILMYNYNIFSIVSLFNNIQQNDLDKILHNYNTITYQSGPEVYTKRLVNFGQITQIAPKNNIIDFHIHLQSGLTFILTNQEALIYNHISNQYLPPFPNNINLSNAQIIRGIPSQDTILIGFLTSVQNSVVAYKISNYNYINTMIHDLDKCNSVVELYYDDYSNRLFSACGGPGTVIVWDVSNQFQLIKILNQIVSVNLVSDIVFYPEKNQIMILGYSWWSILIDYKNLSNICAIEGIFGNFDYINQYQIIWDHIGYIQLNDLNCTQISEVQAHKYWIFEVLIDSQSYILTSISEDLFVKTWSYSNGIQFMSQLEFQNPLLSGVLDKDNSLVFVGDFNGFIYILRYPNLLLLRTIQVAQEYIYQIYLDVKYNLILLGSDTIKYFDIIELLVPNVYTNSFQTEGILSTLQVNQSIIFHQELNIVQQWNYSSQQLSYGFFVNSNDPLYEVQSKMILLQGQKNIGVLLTREQTIFFDINNLNLINVQSIKCLRNSQLTSYFICSQLNIITIIDLYDFKQIQQITIDQNSSIIQLESINELNSFFVTTTLGGIISFQLNDKNLVLFNQQFNINLLQQAIINFSFTQLDNVYIILMASFDGNIACIKFNSSFAILEQQILTLYGHKSHAHIIKTFQSKVFIKRISDFYIGLYSLEDFTLVQQISSPCLGYVYKLDLNVELDYILQSCVGAYQINLLSNFKQLAMGRFFQNLNLTDVYTINQNQIIFINKDYFIDVYQNIIFIYQIDQISQTIKMKGQFSLDNEDLGFVSNYEIFNTLDNIYIKLILYSSFQIGQLQLPIYGQQICQETLYIDEIASTLNSIESVYNKILKYFPISEMDFLIQIQSDTVLQRLPNFAYSSQSSVTYQSQSNLTKQIEVYVNADFFESLSGYSQIIMSNLTLQPQQQQYISKYIFNIQNVRYLVFNNINLGDLAIYCFEISQIYQVLFNQIQMINLYMQSSQLLNLFSLQDINQIQINLMTVQNCTFSQIQLFSLYNSQGQQSISQLQLTNLTIDNSNFYFSSSNNNNNINTIFYFQNFQSVQMSSILITTCQGSPTLIFRLYLIENLILNNIEYYKNQDISFMDHSNSQQQVQQNYNVNYELINDNVLLKNIKVISNTYTNIILEPAIKIQCHYLTINDTLFESNIDNTKYKTTVLLYIQQGIQISSQNIFYIMNIGFNALIQIYQSNLCQLFNLQLTQNQIQQGLLIMSSSVQLIDSTIKNNTSSGTQSIITVQQKSNFSIKNSYFSNNLAQQNGGSIYISQSTQIIQNSKFEQNSCSENGGSIYSTQSNLLILSTVFSSCSSLNGGCIYADNGSLNLTQVQSQVSSSTNKGGFLFMSQITTFTIQDSIFQNSTAYQDGGCFYIQNSGDNKSIITNSSFYFNDAKGSGGAILLDTSNFSLQNSNFIKNRAGIGGAIRYLTIKPSFMMKNLQTKINTKDSCKTYFSNSCKQNKAIIFGDSIASYPQYATIFPSKDFDVDIQLYPNITFSNFRSGLSNFDLSIQFLDEFKNPVNQVDFQNSTLTGYLSENLLQEIRLYNCRVYITENIESFQKQTIKIEGATSIDYTFQRQNLAGCLMNNFKIAGVPSQSAKVYLQLQGMKQIGINNTFQDVNQIQIEIYFRSCITGEYYNPTCDGCLIQECTQCQNGTYSLVVPKIHSQMQCQPCDLSVAVTCQLDQIVLKQNYWRNSKFSDIIYQCDKNIQSCNGDEQNNYCAQGYTGGLCQACDNYGKVWGNRYGAVLSIYDKGVVCMECSEIQANYFKQALTFVGVLIYVVFLMIDSQNSNCKLCQIHTLKQLNIVNFGISSFTLQTSTIAKIFINQFQVFASLQQNIGITFPTLFSNLISFPNFSSQPVYLFIYSLDCSLSNINTQIPIQYLRFIYLSMALPLFMLLALMFLIKGIIFILSLFNNNQYFNNHMYNTRNMTISSLIVFMYLVIQNIYQAALQIIFCQQLDNKYYMKSQMDQICYTKEHNKYMGLLICPILLLIVIIYPLILFYLVLHNKNSLFIKHRIIIIRRYGYIISGLKQNRWWWEFIRIYQKFIIIFLATFFNSQNLIQIQSILFLQSVYLALLIYFKPYENNKINKLELKSVTLMILIFWIAVFDNQTEESSIKYISSFLLVFLFIMLFGSLIASFLNALLLRSMFKMAKSNILNYIFTKFKKCLSIKNENKLKEYLKKQSYSLYILMFKPNHQSLQVFKNWKRVRQLLQSMSSTKKQQLEKEVLSPNNSIQVLRSSFSFKTDQSLLGQKFNLLSNQKIFKKPKTTGFRLSLFQQQKRKHSIQNV</sequence>
<dbReference type="GeneID" id="7824157"/>
<keyword evidence="1 2" id="KW-0812">Transmembrane</keyword>
<feature type="transmembrane region" description="Helical" evidence="1">
    <location>
        <begin position="2619"/>
        <end position="2639"/>
    </location>
</feature>
<feature type="transmembrane region" description="Helical" evidence="1">
    <location>
        <begin position="2665"/>
        <end position="2690"/>
    </location>
</feature>
<dbReference type="Gene3D" id="2.130.10.10">
    <property type="entry name" value="YVTN repeat-like/Quinoprotein amine dehydrogenase"/>
    <property type="match status" value="1"/>
</dbReference>
<dbReference type="InterPro" id="IPR011047">
    <property type="entry name" value="Quinoprotein_ADH-like_sf"/>
</dbReference>
<dbReference type="PANTHER" id="PTHR11319">
    <property type="entry name" value="G PROTEIN-COUPLED RECEPTOR-RELATED"/>
    <property type="match status" value="1"/>
</dbReference>
<dbReference type="OrthoDB" id="338325at2759"/>
<evidence type="ECO:0000313" key="2">
    <source>
        <dbReference type="EMBL" id="EDK31977.2"/>
    </source>
</evidence>
<name>A4VEM3_TETTS</name>
<protein>
    <submittedName>
        <fullName evidence="2">Transmembrane protein, putative</fullName>
    </submittedName>
</protein>
<dbReference type="KEGG" id="tet:TTHERM_00575641"/>
<organism evidence="2 3">
    <name type="scientific">Tetrahymena thermophila (strain SB210)</name>
    <dbReference type="NCBI Taxonomy" id="312017"/>
    <lineage>
        <taxon>Eukaryota</taxon>
        <taxon>Sar</taxon>
        <taxon>Alveolata</taxon>
        <taxon>Ciliophora</taxon>
        <taxon>Intramacronucleata</taxon>
        <taxon>Oligohymenophorea</taxon>
        <taxon>Hymenostomatida</taxon>
        <taxon>Tetrahymenina</taxon>
        <taxon>Tetrahymenidae</taxon>
        <taxon>Tetrahymena</taxon>
    </lineage>
</organism>
<keyword evidence="1" id="KW-0472">Membrane</keyword>
<dbReference type="EMBL" id="GG662798">
    <property type="protein sequence ID" value="EDK31977.2"/>
    <property type="molecule type" value="Genomic_DNA"/>
</dbReference>
<dbReference type="InterPro" id="IPR011050">
    <property type="entry name" value="Pectin_lyase_fold/virulence"/>
</dbReference>
<dbReference type="InterPro" id="IPR015943">
    <property type="entry name" value="WD40/YVTN_repeat-like_dom_sf"/>
</dbReference>
<evidence type="ECO:0000256" key="1">
    <source>
        <dbReference type="SAM" id="Phobius"/>
    </source>
</evidence>
<dbReference type="RefSeq" id="XP_001471160.2">
    <property type="nucleotide sequence ID" value="XM_001471110.2"/>
</dbReference>
<evidence type="ECO:0000313" key="3">
    <source>
        <dbReference type="Proteomes" id="UP000009168"/>
    </source>
</evidence>
<keyword evidence="1" id="KW-1133">Transmembrane helix</keyword>
<gene>
    <name evidence="2" type="ORF">TTHERM_00575641</name>
</gene>
<dbReference type="SUPFAM" id="SSF51126">
    <property type="entry name" value="Pectin lyase-like"/>
    <property type="match status" value="1"/>
</dbReference>
<dbReference type="SUPFAM" id="SSF50998">
    <property type="entry name" value="Quinoprotein alcohol dehydrogenase-like"/>
    <property type="match status" value="2"/>
</dbReference>
<dbReference type="Proteomes" id="UP000009168">
    <property type="component" value="Unassembled WGS sequence"/>
</dbReference>
<reference evidence="3" key="1">
    <citation type="journal article" date="2006" name="PLoS Biol.">
        <title>Macronuclear genome sequence of the ciliate Tetrahymena thermophila, a model eukaryote.</title>
        <authorList>
            <person name="Eisen J.A."/>
            <person name="Coyne R.S."/>
            <person name="Wu M."/>
            <person name="Wu D."/>
            <person name="Thiagarajan M."/>
            <person name="Wortman J.R."/>
            <person name="Badger J.H."/>
            <person name="Ren Q."/>
            <person name="Amedeo P."/>
            <person name="Jones K.M."/>
            <person name="Tallon L.J."/>
            <person name="Delcher A.L."/>
            <person name="Salzberg S.L."/>
            <person name="Silva J.C."/>
            <person name="Haas B.J."/>
            <person name="Majoros W.H."/>
            <person name="Farzad M."/>
            <person name="Carlton J.M."/>
            <person name="Smith R.K. Jr."/>
            <person name="Garg J."/>
            <person name="Pearlman R.E."/>
            <person name="Karrer K.M."/>
            <person name="Sun L."/>
            <person name="Manning G."/>
            <person name="Elde N.C."/>
            <person name="Turkewitz A.P."/>
            <person name="Asai D.J."/>
            <person name="Wilkes D.E."/>
            <person name="Wang Y."/>
            <person name="Cai H."/>
            <person name="Collins K."/>
            <person name="Stewart B.A."/>
            <person name="Lee S.R."/>
            <person name="Wilamowska K."/>
            <person name="Weinberg Z."/>
            <person name="Ruzzo W.L."/>
            <person name="Wloga D."/>
            <person name="Gaertig J."/>
            <person name="Frankel J."/>
            <person name="Tsao C.-C."/>
            <person name="Gorovsky M.A."/>
            <person name="Keeling P.J."/>
            <person name="Waller R.F."/>
            <person name="Patron N.J."/>
            <person name="Cherry J.M."/>
            <person name="Stover N.A."/>
            <person name="Krieger C.J."/>
            <person name="del Toro C."/>
            <person name="Ryder H.F."/>
            <person name="Williamson S.C."/>
            <person name="Barbeau R.A."/>
            <person name="Hamilton E.P."/>
            <person name="Orias E."/>
        </authorList>
    </citation>
    <scope>NUCLEOTIDE SEQUENCE [LARGE SCALE GENOMIC DNA]</scope>
    <source>
        <strain evidence="3">SB210</strain>
    </source>
</reference>
<proteinExistence type="predicted"/>
<keyword evidence="3" id="KW-1185">Reference proteome</keyword>
<dbReference type="HOGENOM" id="CLU_226544_0_0_1"/>
<feature type="transmembrane region" description="Helical" evidence="1">
    <location>
        <begin position="2776"/>
        <end position="2793"/>
    </location>
</feature>
<dbReference type="InParanoid" id="A4VEM3"/>